<reference evidence="1 2" key="1">
    <citation type="submission" date="2015-01" db="EMBL/GenBank/DDBJ databases">
        <title>Vibrio sp. C1 JCM 19231 whole genome shotgun sequence.</title>
        <authorList>
            <person name="Sawabe T."/>
            <person name="Meirelles P."/>
            <person name="Feng G."/>
            <person name="Sayaka M."/>
            <person name="Hattori M."/>
            <person name="Ohkuma M."/>
        </authorList>
    </citation>
    <scope>NUCLEOTIDE SEQUENCE [LARGE SCALE GENOMIC DNA]</scope>
    <source>
        <strain evidence="2">JCM 19231</strain>
    </source>
</reference>
<dbReference type="Proteomes" id="UP000031671">
    <property type="component" value="Unassembled WGS sequence"/>
</dbReference>
<name>A0A0B8NRP0_9VIBR</name>
<proteinExistence type="predicted"/>
<reference evidence="1 2" key="2">
    <citation type="submission" date="2015-01" db="EMBL/GenBank/DDBJ databases">
        <authorList>
            <consortium name="NBRP consortium"/>
            <person name="Sawabe T."/>
            <person name="Meirelles P."/>
            <person name="Feng G."/>
            <person name="Sayaka M."/>
            <person name="Hattori M."/>
            <person name="Ohkuma M."/>
        </authorList>
    </citation>
    <scope>NUCLEOTIDE SEQUENCE [LARGE SCALE GENOMIC DNA]</scope>
    <source>
        <strain evidence="2">JCM 19231</strain>
    </source>
</reference>
<sequence length="147" mass="17295">MLLSNPSYSETESYSFFEDFIDNSYYDDKGLLVTYYGRTYHLGSRNRNEDNNIWGFGYKGFEASTMINSFYDRSYIFSYHKKWEWNSWLDFGLRVGGITGYDKEDNPIQLFGITPLLSPTMTVHYKGLGFESSIQTDVLIFNLNYQF</sequence>
<evidence type="ECO:0000313" key="2">
    <source>
        <dbReference type="Proteomes" id="UP000031671"/>
    </source>
</evidence>
<protein>
    <submittedName>
        <fullName evidence="1">Uncharacterized protein</fullName>
    </submittedName>
</protein>
<accession>A0A0B8NRP0</accession>
<organism evidence="1 2">
    <name type="scientific">Vibrio ishigakensis</name>
    <dbReference type="NCBI Taxonomy" id="1481914"/>
    <lineage>
        <taxon>Bacteria</taxon>
        <taxon>Pseudomonadati</taxon>
        <taxon>Pseudomonadota</taxon>
        <taxon>Gammaproteobacteria</taxon>
        <taxon>Vibrionales</taxon>
        <taxon>Vibrionaceae</taxon>
        <taxon>Vibrio</taxon>
    </lineage>
</organism>
<dbReference type="EMBL" id="BBRZ01000048">
    <property type="protein sequence ID" value="GAM57240.1"/>
    <property type="molecule type" value="Genomic_DNA"/>
</dbReference>
<dbReference type="AlphaFoldDB" id="A0A0B8NRP0"/>
<evidence type="ECO:0000313" key="1">
    <source>
        <dbReference type="EMBL" id="GAM57240.1"/>
    </source>
</evidence>
<comment type="caution">
    <text evidence="1">The sequence shown here is derived from an EMBL/GenBank/DDBJ whole genome shotgun (WGS) entry which is preliminary data.</text>
</comment>
<keyword evidence="2" id="KW-1185">Reference proteome</keyword>
<gene>
    <name evidence="1" type="ORF">JCM19231_2810</name>
</gene>